<organism evidence="2 3">
    <name type="scientific">Nocardioides zhouii</name>
    <dbReference type="NCBI Taxonomy" id="1168729"/>
    <lineage>
        <taxon>Bacteria</taxon>
        <taxon>Bacillati</taxon>
        <taxon>Actinomycetota</taxon>
        <taxon>Actinomycetes</taxon>
        <taxon>Propionibacteriales</taxon>
        <taxon>Nocardioidaceae</taxon>
        <taxon>Nocardioides</taxon>
    </lineage>
</organism>
<keyword evidence="3" id="KW-1185">Reference proteome</keyword>
<evidence type="ECO:0000313" key="2">
    <source>
        <dbReference type="EMBL" id="RYC05310.1"/>
    </source>
</evidence>
<accession>A0A4Q2SME6</accession>
<dbReference type="OrthoDB" id="677174at2"/>
<evidence type="ECO:0000313" key="3">
    <source>
        <dbReference type="Proteomes" id="UP000291101"/>
    </source>
</evidence>
<dbReference type="RefSeq" id="WP_129428560.1">
    <property type="nucleotide sequence ID" value="NZ_SDWV01000027.1"/>
</dbReference>
<protein>
    <recommendedName>
        <fullName evidence="4">N-acetyltransferase domain-containing protein</fullName>
    </recommendedName>
</protein>
<proteinExistence type="predicted"/>
<reference evidence="2 3" key="1">
    <citation type="submission" date="2019-01" db="EMBL/GenBank/DDBJ databases">
        <title>Novel species of Nocardioides.</title>
        <authorList>
            <person name="Liu Q."/>
            <person name="X Y.-H."/>
        </authorList>
    </citation>
    <scope>NUCLEOTIDE SEQUENCE [LARGE SCALE GENOMIC DNA]</scope>
    <source>
        <strain evidence="2 3">HLT2-9</strain>
    </source>
</reference>
<name>A0A4Q2SME6_9ACTN</name>
<sequence>MNWLADHWLDILGWGGSALLVYSLLQASVLRLRVLNAIACVLLIVFNAALEVWPMVGMNTVLVAINAFFIVRLLRDRHDETAYEVLAVSPTDEYLRHVLRVHGADILKFNPTFVHDPSETHDAFLVQKGDETVGVVLLREDGDTAHVLLDFVTARYRDFSPGEFVWRRSGLLTQRGIRRVVTPPGMVGAYYDRLGFTRTGDSWVLDL</sequence>
<keyword evidence="1" id="KW-0812">Transmembrane</keyword>
<keyword evidence="1" id="KW-1133">Transmembrane helix</keyword>
<keyword evidence="1" id="KW-0472">Membrane</keyword>
<dbReference type="AlphaFoldDB" id="A0A4Q2SME6"/>
<gene>
    <name evidence="2" type="ORF">EUA94_19745</name>
</gene>
<feature type="transmembrane region" description="Helical" evidence="1">
    <location>
        <begin position="6"/>
        <end position="25"/>
    </location>
</feature>
<comment type="caution">
    <text evidence="2">The sequence shown here is derived from an EMBL/GenBank/DDBJ whole genome shotgun (WGS) entry which is preliminary data.</text>
</comment>
<evidence type="ECO:0000256" key="1">
    <source>
        <dbReference type="SAM" id="Phobius"/>
    </source>
</evidence>
<dbReference type="EMBL" id="SDWV01000027">
    <property type="protein sequence ID" value="RYC05310.1"/>
    <property type="molecule type" value="Genomic_DNA"/>
</dbReference>
<evidence type="ECO:0008006" key="4">
    <source>
        <dbReference type="Google" id="ProtNLM"/>
    </source>
</evidence>
<dbReference type="Proteomes" id="UP000291101">
    <property type="component" value="Unassembled WGS sequence"/>
</dbReference>